<proteinExistence type="inferred from homology"/>
<dbReference type="GO" id="GO:0005634">
    <property type="term" value="C:nucleus"/>
    <property type="evidence" value="ECO:0007669"/>
    <property type="project" value="UniProtKB-SubCell"/>
</dbReference>
<dbReference type="InterPro" id="IPR001841">
    <property type="entry name" value="Znf_RING"/>
</dbReference>
<evidence type="ECO:0000256" key="11">
    <source>
        <dbReference type="ARBA" id="ARBA00023054"/>
    </source>
</evidence>
<evidence type="ECO:0000256" key="9">
    <source>
        <dbReference type="ARBA" id="ARBA00022833"/>
    </source>
</evidence>
<dbReference type="GO" id="GO:0006325">
    <property type="term" value="P:chromatin organization"/>
    <property type="evidence" value="ECO:0007669"/>
    <property type="project" value="UniProtKB-KW"/>
</dbReference>
<keyword evidence="10 14" id="KW-0156">Chromatin regulator</keyword>
<evidence type="ECO:0000256" key="10">
    <source>
        <dbReference type="ARBA" id="ARBA00022853"/>
    </source>
</evidence>
<evidence type="ECO:0000256" key="6">
    <source>
        <dbReference type="ARBA" id="ARBA00022723"/>
    </source>
</evidence>
<keyword evidence="12 14" id="KW-0539">Nucleus</keyword>
<dbReference type="GO" id="GO:0016874">
    <property type="term" value="F:ligase activity"/>
    <property type="evidence" value="ECO:0007669"/>
    <property type="project" value="UniProtKB-KW"/>
</dbReference>
<dbReference type="PROSITE" id="PS50089">
    <property type="entry name" value="ZF_RING_2"/>
    <property type="match status" value="1"/>
</dbReference>
<evidence type="ECO:0000256" key="8">
    <source>
        <dbReference type="ARBA" id="ARBA00022786"/>
    </source>
</evidence>
<evidence type="ECO:0000256" key="13">
    <source>
        <dbReference type="PROSITE-ProRule" id="PRU00175"/>
    </source>
</evidence>
<evidence type="ECO:0000256" key="3">
    <source>
        <dbReference type="ARBA" id="ARBA00004906"/>
    </source>
</evidence>
<dbReference type="Gramene" id="OE9A062901T1">
    <property type="protein sequence ID" value="OE9A062901C1"/>
    <property type="gene ID" value="OE9A062901"/>
</dbReference>
<dbReference type="GO" id="GO:0016567">
    <property type="term" value="P:protein ubiquitination"/>
    <property type="evidence" value="ECO:0007669"/>
    <property type="project" value="UniProtKB-UniRule"/>
</dbReference>
<dbReference type="InterPro" id="IPR017907">
    <property type="entry name" value="Znf_RING_CS"/>
</dbReference>
<evidence type="ECO:0000256" key="1">
    <source>
        <dbReference type="ARBA" id="ARBA00000900"/>
    </source>
</evidence>
<dbReference type="GO" id="GO:0033503">
    <property type="term" value="C:HULC complex"/>
    <property type="evidence" value="ECO:0007669"/>
    <property type="project" value="TreeGrafter"/>
</dbReference>
<dbReference type="EC" id="2.3.2.27" evidence="14"/>
<keyword evidence="17" id="KW-0436">Ligase</keyword>
<comment type="similarity">
    <text evidence="4 14">Belongs to the BRE1 family.</text>
</comment>
<evidence type="ECO:0000313" key="18">
    <source>
        <dbReference type="Proteomes" id="UP000594638"/>
    </source>
</evidence>
<dbReference type="Proteomes" id="UP000594638">
    <property type="component" value="Unassembled WGS sequence"/>
</dbReference>
<organism evidence="17 18">
    <name type="scientific">Olea europaea subsp. europaea</name>
    <dbReference type="NCBI Taxonomy" id="158383"/>
    <lineage>
        <taxon>Eukaryota</taxon>
        <taxon>Viridiplantae</taxon>
        <taxon>Streptophyta</taxon>
        <taxon>Embryophyta</taxon>
        <taxon>Tracheophyta</taxon>
        <taxon>Spermatophyta</taxon>
        <taxon>Magnoliopsida</taxon>
        <taxon>eudicotyledons</taxon>
        <taxon>Gunneridae</taxon>
        <taxon>Pentapetalae</taxon>
        <taxon>asterids</taxon>
        <taxon>lamiids</taxon>
        <taxon>Lamiales</taxon>
        <taxon>Oleaceae</taxon>
        <taxon>Oleeae</taxon>
        <taxon>Olea</taxon>
    </lineage>
</organism>
<keyword evidence="18" id="KW-1185">Reference proteome</keyword>
<dbReference type="InterPro" id="IPR013956">
    <property type="entry name" value="E3_ubiquit_lig_Bre1"/>
</dbReference>
<feature type="coiled-coil region" evidence="15">
    <location>
        <begin position="381"/>
        <end position="408"/>
    </location>
</feature>
<evidence type="ECO:0000256" key="15">
    <source>
        <dbReference type="SAM" id="Coils"/>
    </source>
</evidence>
<dbReference type="AlphaFoldDB" id="A0A8S0PMJ2"/>
<dbReference type="GO" id="GO:0061630">
    <property type="term" value="F:ubiquitin protein ligase activity"/>
    <property type="evidence" value="ECO:0007669"/>
    <property type="project" value="UniProtKB-EC"/>
</dbReference>
<evidence type="ECO:0000256" key="2">
    <source>
        <dbReference type="ARBA" id="ARBA00004123"/>
    </source>
</evidence>
<evidence type="ECO:0000256" key="5">
    <source>
        <dbReference type="ARBA" id="ARBA00022679"/>
    </source>
</evidence>
<evidence type="ECO:0000256" key="4">
    <source>
        <dbReference type="ARBA" id="ARBA00005555"/>
    </source>
</evidence>
<accession>A0A8S0PMJ2</accession>
<sequence length="682" mass="78776">MKILLTNQDLLIACFDGYSPSEAVFLSRLLETGTTERSSAGTAASQIEEGSSQHIGSCDLKSKVKILRLADGNLHLKHKLLAGELHSHRDIDAKSEADLRNLRGDLETTAAGLEERNCKLAILKSERAEGKGEFLPLNLKNVKRICSSRPYLMLKDQLAKSKANVVQYHALYEKLQVEKGNLAWREKDTHIRKELVDFFHQASAIADSRIKDLEADIEKCIKEKNWIEKKMEEVPKEPGRIEIIAEFEGLIYSFPEEMCSMQNQFSRFKEDASDVHSLRADVKSLAHILDCKAMELEAFSLRSAEQNAEIQKLQAVVRGLKETISDLKLFREMYRCESTDSREVDEARNGEIKAWAYFRSLITSLDGQNLESQLKASIEAEVKSQQRLAAAEAEIGDLRQKLEASKRDKYRFSDDLKHEHEDTEAYLFEIESIGHAYDDIQSQNLQFLRQIAERDEYDMKGVQATQMRDALLMKKRYLERINCQNKATVRFYDTKAARIEYQLKSYADQIRRFSKIRARRTVTLENTQKRVLYVRKSSQQLRDTIEESQSKLDISTVSVAELQIELEKARFEKKRIEEDVETLRRKTKRLKLHSKVSSPTEKLLQELGEYKEILKCSICLDRSKEVFIAKCYHLFCSHCVQRVIETGQLKCPECAASFEASDVKPVEAKWKVYYRRRRNKIN</sequence>
<keyword evidence="6 14" id="KW-0479">Metal-binding</keyword>
<keyword evidence="9 14" id="KW-0862">Zinc</keyword>
<dbReference type="Pfam" id="PF00097">
    <property type="entry name" value="zf-C3HC4"/>
    <property type="match status" value="1"/>
</dbReference>
<feature type="domain" description="RING-type" evidence="16">
    <location>
        <begin position="616"/>
        <end position="654"/>
    </location>
</feature>
<name>A0A8S0PMJ2_OLEEU</name>
<comment type="catalytic activity">
    <reaction evidence="1 14">
        <text>S-ubiquitinyl-[E2 ubiquitin-conjugating enzyme]-L-cysteine + [acceptor protein]-L-lysine = [E2 ubiquitin-conjugating enzyme]-L-cysteine + N(6)-ubiquitinyl-[acceptor protein]-L-lysine.</text>
        <dbReference type="EC" id="2.3.2.27"/>
    </reaction>
</comment>
<dbReference type="SMART" id="SM00184">
    <property type="entry name" value="RING"/>
    <property type="match status" value="1"/>
</dbReference>
<dbReference type="InterPro" id="IPR013083">
    <property type="entry name" value="Znf_RING/FYVE/PHD"/>
</dbReference>
<keyword evidence="7 13" id="KW-0863">Zinc-finger</keyword>
<dbReference type="OrthoDB" id="10266039at2759"/>
<dbReference type="PANTHER" id="PTHR23163">
    <property type="entry name" value="RING FINGER PROTEIN-RELATED"/>
    <property type="match status" value="1"/>
</dbReference>
<feature type="coiled-coil region" evidence="15">
    <location>
        <begin position="559"/>
        <end position="593"/>
    </location>
</feature>
<evidence type="ECO:0000256" key="7">
    <source>
        <dbReference type="ARBA" id="ARBA00022771"/>
    </source>
</evidence>
<dbReference type="InterPro" id="IPR018957">
    <property type="entry name" value="Znf_C3HC4_RING-type"/>
</dbReference>
<protein>
    <recommendedName>
        <fullName evidence="14">E3 ubiquitin protein ligase</fullName>
        <ecNumber evidence="14">2.3.2.27</ecNumber>
    </recommendedName>
</protein>
<keyword evidence="8 14" id="KW-0833">Ubl conjugation pathway</keyword>
<keyword evidence="11 14" id="KW-0175">Coiled coil</keyword>
<keyword evidence="5 14" id="KW-0808">Transferase</keyword>
<reference evidence="17 18" key="1">
    <citation type="submission" date="2019-12" db="EMBL/GenBank/DDBJ databases">
        <authorList>
            <person name="Alioto T."/>
            <person name="Alioto T."/>
            <person name="Gomez Garrido J."/>
        </authorList>
    </citation>
    <scope>NUCLEOTIDE SEQUENCE [LARGE SCALE GENOMIC DNA]</scope>
</reference>
<comment type="pathway">
    <text evidence="3 14">Protein modification; protein ubiquitination.</text>
</comment>
<comment type="caution">
    <text evidence="17">The sequence shown here is derived from an EMBL/GenBank/DDBJ whole genome shotgun (WGS) entry which is preliminary data.</text>
</comment>
<comment type="subcellular location">
    <subcellularLocation>
        <location evidence="2 14">Nucleus</location>
    </subcellularLocation>
</comment>
<dbReference type="PROSITE" id="PS00518">
    <property type="entry name" value="ZF_RING_1"/>
    <property type="match status" value="1"/>
</dbReference>
<dbReference type="CDD" id="cd16499">
    <property type="entry name" value="RING-HC_Bre1-like"/>
    <property type="match status" value="1"/>
</dbReference>
<dbReference type="EMBL" id="CACTIH010000066">
    <property type="protein sequence ID" value="CAA2947102.1"/>
    <property type="molecule type" value="Genomic_DNA"/>
</dbReference>
<evidence type="ECO:0000259" key="16">
    <source>
        <dbReference type="PROSITE" id="PS50089"/>
    </source>
</evidence>
<gene>
    <name evidence="17" type="ORF">OLEA9_A062901</name>
</gene>
<evidence type="ECO:0000256" key="12">
    <source>
        <dbReference type="ARBA" id="ARBA00023242"/>
    </source>
</evidence>
<evidence type="ECO:0000313" key="17">
    <source>
        <dbReference type="EMBL" id="CAA2947102.1"/>
    </source>
</evidence>
<dbReference type="PANTHER" id="PTHR23163:SF0">
    <property type="entry name" value="E3 UBIQUITIN-PROTEIN LIGASE BRE1"/>
    <property type="match status" value="1"/>
</dbReference>
<dbReference type="GO" id="GO:0008270">
    <property type="term" value="F:zinc ion binding"/>
    <property type="evidence" value="ECO:0007669"/>
    <property type="project" value="UniProtKB-KW"/>
</dbReference>
<dbReference type="Gene3D" id="3.30.40.10">
    <property type="entry name" value="Zinc/RING finger domain, C3HC4 (zinc finger)"/>
    <property type="match status" value="1"/>
</dbReference>
<evidence type="ECO:0000256" key="14">
    <source>
        <dbReference type="RuleBase" id="RU365038"/>
    </source>
</evidence>
<dbReference type="SUPFAM" id="SSF57850">
    <property type="entry name" value="RING/U-box"/>
    <property type="match status" value="1"/>
</dbReference>